<keyword evidence="1" id="KW-1133">Transmembrane helix</keyword>
<sequence>MSAAWGHVVGIVILLMMLSFIGIWIWAWLPFHKKNFDALARLPARDDTRAALDEGGLQ</sequence>
<dbReference type="RefSeq" id="WP_203170289.1">
    <property type="nucleotide sequence ID" value="NZ_JAEVLS010000006.1"/>
</dbReference>
<evidence type="ECO:0000313" key="2">
    <source>
        <dbReference type="EMBL" id="MBM0108174.1"/>
    </source>
</evidence>
<protein>
    <submittedName>
        <fullName evidence="2">Cbb3-type cytochrome c oxidase subunit 3</fullName>
    </submittedName>
</protein>
<gene>
    <name evidence="2" type="ORF">JM946_25865</name>
</gene>
<reference evidence="2 3" key="1">
    <citation type="journal article" date="2021" name="Int. J. Syst. Evol. Microbiol.">
        <title>Steroidobacter gossypii sp. nov., isolated from soil of cotton cropping field.</title>
        <authorList>
            <person name="Huang R."/>
            <person name="Yang S."/>
            <person name="Zhen C."/>
            <person name="Liu W."/>
        </authorList>
    </citation>
    <scope>NUCLEOTIDE SEQUENCE [LARGE SCALE GENOMIC DNA]</scope>
    <source>
        <strain evidence="2 3">S1-65</strain>
    </source>
</reference>
<accession>A0ABS1X4L3</accession>
<evidence type="ECO:0000313" key="3">
    <source>
        <dbReference type="Proteomes" id="UP000661077"/>
    </source>
</evidence>
<organism evidence="2 3">
    <name type="scientific">Steroidobacter gossypii</name>
    <dbReference type="NCBI Taxonomy" id="2805490"/>
    <lineage>
        <taxon>Bacteria</taxon>
        <taxon>Pseudomonadati</taxon>
        <taxon>Pseudomonadota</taxon>
        <taxon>Gammaproteobacteria</taxon>
        <taxon>Steroidobacterales</taxon>
        <taxon>Steroidobacteraceae</taxon>
        <taxon>Steroidobacter</taxon>
    </lineage>
</organism>
<dbReference type="Pfam" id="PF05545">
    <property type="entry name" value="FixQ"/>
    <property type="match status" value="1"/>
</dbReference>
<dbReference type="InterPro" id="IPR008621">
    <property type="entry name" value="Cbb3-typ_cyt_oxidase_comp"/>
</dbReference>
<keyword evidence="3" id="KW-1185">Reference proteome</keyword>
<dbReference type="EMBL" id="JAEVLS010000006">
    <property type="protein sequence ID" value="MBM0108174.1"/>
    <property type="molecule type" value="Genomic_DNA"/>
</dbReference>
<proteinExistence type="predicted"/>
<feature type="transmembrane region" description="Helical" evidence="1">
    <location>
        <begin position="6"/>
        <end position="29"/>
    </location>
</feature>
<name>A0ABS1X4L3_9GAMM</name>
<dbReference type="Proteomes" id="UP000661077">
    <property type="component" value="Unassembled WGS sequence"/>
</dbReference>
<evidence type="ECO:0000256" key="1">
    <source>
        <dbReference type="SAM" id="Phobius"/>
    </source>
</evidence>
<comment type="caution">
    <text evidence="2">The sequence shown here is derived from an EMBL/GenBank/DDBJ whole genome shotgun (WGS) entry which is preliminary data.</text>
</comment>
<keyword evidence="1" id="KW-0472">Membrane</keyword>
<keyword evidence="1" id="KW-0812">Transmembrane</keyword>